<reference evidence="3 4" key="1">
    <citation type="submission" date="2019-12" db="EMBL/GenBank/DDBJ databases">
        <title>Novel species isolated from a subtropical stream in China.</title>
        <authorList>
            <person name="Lu H."/>
        </authorList>
    </citation>
    <scope>NUCLEOTIDE SEQUENCE [LARGE SCALE GENOMIC DNA]</scope>
    <source>
        <strain evidence="3 4">FT127W</strain>
    </source>
</reference>
<dbReference type="Gene3D" id="3.30.70.1060">
    <property type="entry name" value="Dimeric alpha+beta barrel"/>
    <property type="match status" value="2"/>
</dbReference>
<dbReference type="InterPro" id="IPR011008">
    <property type="entry name" value="Dimeric_a/b-barrel"/>
</dbReference>
<dbReference type="Pfam" id="PF03795">
    <property type="entry name" value="YCII"/>
    <property type="match status" value="1"/>
</dbReference>
<gene>
    <name evidence="3" type="ORF">GTP77_15650</name>
</gene>
<evidence type="ECO:0000313" key="3">
    <source>
        <dbReference type="EMBL" id="MYN08765.1"/>
    </source>
</evidence>
<dbReference type="EMBL" id="WWCU01000016">
    <property type="protein sequence ID" value="MYN08765.1"/>
    <property type="molecule type" value="Genomic_DNA"/>
</dbReference>
<dbReference type="RefSeq" id="WP_161073079.1">
    <property type="nucleotide sequence ID" value="NZ_WWCU01000016.1"/>
</dbReference>
<dbReference type="PANTHER" id="PTHR35174">
    <property type="entry name" value="BLL7171 PROTEIN-RELATED"/>
    <property type="match status" value="1"/>
</dbReference>
<protein>
    <recommendedName>
        <fullName evidence="2">YCII-related domain-containing protein</fullName>
    </recommendedName>
</protein>
<proteinExistence type="inferred from homology"/>
<dbReference type="PANTHER" id="PTHR35174:SF4">
    <property type="entry name" value="BLL7163 PROTEIN"/>
    <property type="match status" value="1"/>
</dbReference>
<sequence>MQFMILRRSDTVSETAGFPSAELVHAVPSAQWLHPSASGLRMTRSAGQWRVSGEGPFDARELVAGYTFVEAASREEAAQLASQWPLADAEGQAELEVRQAGCPGGCVGFDMGALPQGAPADLRPAALKPGCKPYAVLLRSDAGSEADLEPPAAVIDTMNRANQAGIRAGIALAGEGLRASSKGVRVKFSGGKASIIDGPYAEVKELIAGYWLVQAESIEGAMEWVRNYPYPHPPDMDVVVELRGVHLGS</sequence>
<dbReference type="AlphaFoldDB" id="A0A7X4HEN1"/>
<accession>A0A7X4HEN1</accession>
<dbReference type="InterPro" id="IPR005545">
    <property type="entry name" value="YCII"/>
</dbReference>
<name>A0A7X4HEN1_9BURK</name>
<evidence type="ECO:0000256" key="1">
    <source>
        <dbReference type="ARBA" id="ARBA00007689"/>
    </source>
</evidence>
<comment type="similarity">
    <text evidence="1">Belongs to the YciI family.</text>
</comment>
<dbReference type="SUPFAM" id="SSF54909">
    <property type="entry name" value="Dimeric alpha+beta barrel"/>
    <property type="match status" value="2"/>
</dbReference>
<comment type="caution">
    <text evidence="3">The sequence shown here is derived from an EMBL/GenBank/DDBJ whole genome shotgun (WGS) entry which is preliminary data.</text>
</comment>
<feature type="domain" description="YCII-related" evidence="2">
    <location>
        <begin position="146"/>
        <end position="231"/>
    </location>
</feature>
<evidence type="ECO:0000259" key="2">
    <source>
        <dbReference type="Pfam" id="PF03795"/>
    </source>
</evidence>
<keyword evidence="4" id="KW-1185">Reference proteome</keyword>
<evidence type="ECO:0000313" key="4">
    <source>
        <dbReference type="Proteomes" id="UP000450676"/>
    </source>
</evidence>
<dbReference type="Proteomes" id="UP000450676">
    <property type="component" value="Unassembled WGS sequence"/>
</dbReference>
<organism evidence="3 4">
    <name type="scientific">Pseudoduganella aquatica</name>
    <dbReference type="NCBI Taxonomy" id="2660641"/>
    <lineage>
        <taxon>Bacteria</taxon>
        <taxon>Pseudomonadati</taxon>
        <taxon>Pseudomonadota</taxon>
        <taxon>Betaproteobacteria</taxon>
        <taxon>Burkholderiales</taxon>
        <taxon>Oxalobacteraceae</taxon>
        <taxon>Telluria group</taxon>
        <taxon>Pseudoduganella</taxon>
    </lineage>
</organism>